<evidence type="ECO:0000313" key="4">
    <source>
        <dbReference type="EMBL" id="MBD3868072.1"/>
    </source>
</evidence>
<dbReference type="SMART" id="SM01359">
    <property type="entry name" value="A2M_N_2"/>
    <property type="match status" value="1"/>
</dbReference>
<feature type="compositionally biased region" description="Basic and acidic residues" evidence="1">
    <location>
        <begin position="1103"/>
        <end position="1114"/>
    </location>
</feature>
<reference evidence="4 5" key="1">
    <citation type="submission" date="2020-08" db="EMBL/GenBank/DDBJ databases">
        <title>Acidobacteriota in marine sediments use diverse sulfur dissimilation pathways.</title>
        <authorList>
            <person name="Wasmund K."/>
        </authorList>
    </citation>
    <scope>NUCLEOTIDE SEQUENCE [LARGE SCALE GENOMIC DNA]</scope>
    <source>
        <strain evidence="4">MAG AM4</strain>
    </source>
</reference>
<evidence type="ECO:0000259" key="3">
    <source>
        <dbReference type="SMART" id="SM01359"/>
    </source>
</evidence>
<keyword evidence="2" id="KW-0732">Signal</keyword>
<sequence>MGLMLTVPLLILSALFAVVPMAPGEPPASGFDPSWDKGEALRQEGSCELALKAYGKVDRASLPEQSQRWLDFRIADCTWRSRATTNDPDDSATRAALEQLRSMAGKVSREQDRDLLWAEIQESLGDAQWQVRNRSNWSTGWNHYHQALSWWAGSRDIEPARVRYLGILRKAARPVWAEPRHYTYGSYGANIPVEMLNNALEIAREPADIAWLRYLLASGLRNNSGNPALYRRTVDAYEAALLGGREQDWYDDALFNYANFLHSPGRPVLLEEGGYGRQPEWEKAVEIYTRIVDEFKEGETRYRDDARRQITEITGKSLNVMVSGMFLPGARPSFDVVWRNLDRIAISILPVDLGSDLKIDNWKTQNDYLKGLDLSGIAPVRSFNLDGQRKEKHDPGRRTETLDEPLPEGAYLILAEGGGQARRELLLVTRTAVILKVRDGQVLAWVADALDGGPVPGATVNLYMGSRNRNRQVWNSRTLTAGDDGIAWARIPGADHHTLLVTATAGSRQALGTGHVRGRQGPGSERRDWRMYVFADRPAYRPGDTVQFKTVARIMGDDGPFVPDQEALDYKIMDSRGTVVASGRLDLNRFGSGWDELTLDSEAVLGEYRIQFKNPERSGWIYGSALFRLEEYKLPEFQVTVTPPMEDGSPVVFRPGDKVEAEIEAAYYFGGPVAGATAVVTVRQAPLYIRYRPLNKFAWLHEPDKEGRGMPYYGAGSVVQTITVTTGEDGTARVSFPTEPYGNQDLTYTLEARVTDASRREVTGTGRVRVTRQPYFVFLEPVHRLFRPGDQVAADIRARDGNDRPVKTTGTMTVYRERWEEIWSHPDGPCRTLQSQGYRSEKILDARVATDAEGKGEFTFAPKENGYYRMEWSSERSAVAPVAASTTVWVTDSETAEIGYRTGGVEILLDRATFTPGESATVMLASGTTGRHVLFGIDPGDLDGWHVVTMDGSVKLMQVEIQDRHTPNIFLDATLLSDTRLYQDVQELVVPPVRRLLDVSLDLGLEAYLPGQTIEATVTTLDHTGKPVPAEVAVGVVDAAVYAIQADYAPDPRQFFYGDKRHHQVRTAGTFAWKQFLKPQPESEQNEAKDELSSLGYLGGGAERGRRQDLSAKS</sequence>
<organism evidence="4 5">
    <name type="scientific">Candidatus Polarisedimenticola svalbardensis</name>
    <dbReference type="NCBI Taxonomy" id="2886004"/>
    <lineage>
        <taxon>Bacteria</taxon>
        <taxon>Pseudomonadati</taxon>
        <taxon>Acidobacteriota</taxon>
        <taxon>Candidatus Polarisedimenticolia</taxon>
        <taxon>Candidatus Polarisedimenticolales</taxon>
        <taxon>Candidatus Polarisedimenticolaceae</taxon>
        <taxon>Candidatus Polarisedimenticola</taxon>
    </lineage>
</organism>
<proteinExistence type="predicted"/>
<feature type="region of interest" description="Disordered" evidence="1">
    <location>
        <begin position="1079"/>
        <end position="1114"/>
    </location>
</feature>
<dbReference type="Proteomes" id="UP000648239">
    <property type="component" value="Unassembled WGS sequence"/>
</dbReference>
<accession>A0A8J6Y0I4</accession>
<evidence type="ECO:0000256" key="2">
    <source>
        <dbReference type="SAM" id="SignalP"/>
    </source>
</evidence>
<protein>
    <recommendedName>
        <fullName evidence="3">Alpha-2-macroglobulin bait region domain-containing protein</fullName>
    </recommendedName>
</protein>
<dbReference type="EMBL" id="JACXWD010000021">
    <property type="protein sequence ID" value="MBD3868072.1"/>
    <property type="molecule type" value="Genomic_DNA"/>
</dbReference>
<dbReference type="InterPro" id="IPR051802">
    <property type="entry name" value="YfhM-like"/>
</dbReference>
<dbReference type="Gene3D" id="2.60.40.1930">
    <property type="match status" value="1"/>
</dbReference>
<dbReference type="PANTHER" id="PTHR40094">
    <property type="entry name" value="ALPHA-2-MACROGLOBULIN HOMOLOG"/>
    <property type="match status" value="1"/>
</dbReference>
<gene>
    <name evidence="4" type="ORF">IFK94_08100</name>
</gene>
<dbReference type="InterPro" id="IPR011625">
    <property type="entry name" value="A2M_N_BRD"/>
</dbReference>
<evidence type="ECO:0000256" key="1">
    <source>
        <dbReference type="SAM" id="MobiDB-lite"/>
    </source>
</evidence>
<comment type="caution">
    <text evidence="4">The sequence shown here is derived from an EMBL/GenBank/DDBJ whole genome shotgun (WGS) entry which is preliminary data.</text>
</comment>
<feature type="chain" id="PRO_5035215358" description="Alpha-2-macroglobulin bait region domain-containing protein" evidence="2">
    <location>
        <begin position="25"/>
        <end position="1114"/>
    </location>
</feature>
<dbReference type="AlphaFoldDB" id="A0A8J6Y0I4"/>
<dbReference type="Pfam" id="PF01835">
    <property type="entry name" value="MG2"/>
    <property type="match status" value="1"/>
</dbReference>
<dbReference type="GO" id="GO:0004866">
    <property type="term" value="F:endopeptidase inhibitor activity"/>
    <property type="evidence" value="ECO:0007669"/>
    <property type="project" value="InterPro"/>
</dbReference>
<dbReference type="InterPro" id="IPR002890">
    <property type="entry name" value="MG2"/>
</dbReference>
<dbReference type="Pfam" id="PF07703">
    <property type="entry name" value="A2M_BRD"/>
    <property type="match status" value="1"/>
</dbReference>
<feature type="signal peptide" evidence="2">
    <location>
        <begin position="1"/>
        <end position="24"/>
    </location>
</feature>
<feature type="non-terminal residue" evidence="4">
    <location>
        <position position="1114"/>
    </location>
</feature>
<evidence type="ECO:0000313" key="5">
    <source>
        <dbReference type="Proteomes" id="UP000648239"/>
    </source>
</evidence>
<dbReference type="PANTHER" id="PTHR40094:SF1">
    <property type="entry name" value="UBIQUITIN DOMAIN-CONTAINING PROTEIN"/>
    <property type="match status" value="1"/>
</dbReference>
<feature type="domain" description="Alpha-2-macroglobulin bait region" evidence="3">
    <location>
        <begin position="905"/>
        <end position="1044"/>
    </location>
</feature>
<name>A0A8J6Y0I4_9BACT</name>